<dbReference type="Proteomes" id="UP000827092">
    <property type="component" value="Unassembled WGS sequence"/>
</dbReference>
<evidence type="ECO:0000313" key="3">
    <source>
        <dbReference type="Proteomes" id="UP000827092"/>
    </source>
</evidence>
<evidence type="ECO:0000313" key="2">
    <source>
        <dbReference type="EMBL" id="KAG8175163.1"/>
    </source>
</evidence>
<organism evidence="2 3">
    <name type="scientific">Oedothorax gibbosus</name>
    <dbReference type="NCBI Taxonomy" id="931172"/>
    <lineage>
        <taxon>Eukaryota</taxon>
        <taxon>Metazoa</taxon>
        <taxon>Ecdysozoa</taxon>
        <taxon>Arthropoda</taxon>
        <taxon>Chelicerata</taxon>
        <taxon>Arachnida</taxon>
        <taxon>Araneae</taxon>
        <taxon>Araneomorphae</taxon>
        <taxon>Entelegynae</taxon>
        <taxon>Araneoidea</taxon>
        <taxon>Linyphiidae</taxon>
        <taxon>Erigoninae</taxon>
        <taxon>Oedothorax</taxon>
    </lineage>
</organism>
<keyword evidence="3" id="KW-1185">Reference proteome</keyword>
<dbReference type="AlphaFoldDB" id="A0AAV6TTS3"/>
<name>A0AAV6TTS3_9ARAC</name>
<protein>
    <submittedName>
        <fullName evidence="2">Uncharacterized protein</fullName>
    </submittedName>
</protein>
<evidence type="ECO:0000256" key="1">
    <source>
        <dbReference type="SAM" id="MobiDB-lite"/>
    </source>
</evidence>
<reference evidence="2 3" key="1">
    <citation type="journal article" date="2022" name="Nat. Ecol. Evol.">
        <title>A masculinizing supergene underlies an exaggerated male reproductive morph in a spider.</title>
        <authorList>
            <person name="Hendrickx F."/>
            <person name="De Corte Z."/>
            <person name="Sonet G."/>
            <person name="Van Belleghem S.M."/>
            <person name="Kostlbacher S."/>
            <person name="Vangestel C."/>
        </authorList>
    </citation>
    <scope>NUCLEOTIDE SEQUENCE [LARGE SCALE GENOMIC DNA]</scope>
    <source>
        <strain evidence="2">W744_W776</strain>
    </source>
</reference>
<sequence>MELWKFRRQWREFPSEDNVGSFVANGENSPVKTTCSGAPADESRPRCRMPLPEPHATWKGAPLADESRPMTHAVARTACRLDRKKNLAFKETLVAEKAD</sequence>
<feature type="region of interest" description="Disordered" evidence="1">
    <location>
        <begin position="18"/>
        <end position="69"/>
    </location>
</feature>
<accession>A0AAV6TTS3</accession>
<comment type="caution">
    <text evidence="2">The sequence shown here is derived from an EMBL/GenBank/DDBJ whole genome shotgun (WGS) entry which is preliminary data.</text>
</comment>
<gene>
    <name evidence="2" type="ORF">JTE90_007980</name>
</gene>
<proteinExistence type="predicted"/>
<feature type="compositionally biased region" description="Polar residues" evidence="1">
    <location>
        <begin position="26"/>
        <end position="36"/>
    </location>
</feature>
<dbReference type="EMBL" id="JAFNEN010001051">
    <property type="protein sequence ID" value="KAG8175163.1"/>
    <property type="molecule type" value="Genomic_DNA"/>
</dbReference>